<dbReference type="Proteomes" id="UP000626786">
    <property type="component" value="Unassembled WGS sequence"/>
</dbReference>
<sequence>MSNEESNETPKLLSDRIDARALTVNIFYDAIETLKSGKIEGVSMGQDTQLVIYTTFGTVTGQLMEDEYENDAQLNSAAMIHEIFMKVRNKQLISLEEEGVNRLVNDSGYIPIVNAQITPFGNPNNVHRLGYFLLYPDQITGLTFGQYQQD</sequence>
<dbReference type="EMBL" id="JACSQN010000005">
    <property type="protein sequence ID" value="MBD7984403.1"/>
    <property type="molecule type" value="Genomic_DNA"/>
</dbReference>
<evidence type="ECO:0000313" key="2">
    <source>
        <dbReference type="Proteomes" id="UP000626786"/>
    </source>
</evidence>
<protein>
    <submittedName>
        <fullName evidence="1">Uncharacterized protein</fullName>
    </submittedName>
</protein>
<reference evidence="1 2" key="1">
    <citation type="submission" date="2020-08" db="EMBL/GenBank/DDBJ databases">
        <title>A Genomic Blueprint of the Chicken Gut Microbiome.</title>
        <authorList>
            <person name="Gilroy R."/>
            <person name="Ravi A."/>
            <person name="Getino M."/>
            <person name="Pursley I."/>
            <person name="Horton D.L."/>
            <person name="Alikhan N.-F."/>
            <person name="Baker D."/>
            <person name="Gharbi K."/>
            <person name="Hall N."/>
            <person name="Watson M."/>
            <person name="Adriaenssens E.M."/>
            <person name="Foster-Nyarko E."/>
            <person name="Jarju S."/>
            <person name="Secka A."/>
            <person name="Antonio M."/>
            <person name="Oren A."/>
            <person name="Chaudhuri R."/>
            <person name="La Ragione R.M."/>
            <person name="Hildebrand F."/>
            <person name="Pallen M.J."/>
        </authorList>
    </citation>
    <scope>NUCLEOTIDE SEQUENCE [LARGE SCALE GENOMIC DNA]</scope>
    <source>
        <strain evidence="1 2">Sa2YVA2</strain>
    </source>
</reference>
<organism evidence="1 2">
    <name type="scientific">Sporosarcina quadrami</name>
    <dbReference type="NCBI Taxonomy" id="2762234"/>
    <lineage>
        <taxon>Bacteria</taxon>
        <taxon>Bacillati</taxon>
        <taxon>Bacillota</taxon>
        <taxon>Bacilli</taxon>
        <taxon>Bacillales</taxon>
        <taxon>Caryophanaceae</taxon>
        <taxon>Sporosarcina</taxon>
    </lineage>
</organism>
<keyword evidence="2" id="KW-1185">Reference proteome</keyword>
<dbReference type="RefSeq" id="WP_191694093.1">
    <property type="nucleotide sequence ID" value="NZ_JACSQN010000005.1"/>
</dbReference>
<evidence type="ECO:0000313" key="1">
    <source>
        <dbReference type="EMBL" id="MBD7984403.1"/>
    </source>
</evidence>
<gene>
    <name evidence="1" type="ORF">H9649_07420</name>
</gene>
<comment type="caution">
    <text evidence="1">The sequence shown here is derived from an EMBL/GenBank/DDBJ whole genome shotgun (WGS) entry which is preliminary data.</text>
</comment>
<accession>A0ABR8U9L6</accession>
<name>A0ABR8U9L6_9BACL</name>
<proteinExistence type="predicted"/>